<dbReference type="GO" id="GO:0009658">
    <property type="term" value="P:chloroplast organization"/>
    <property type="evidence" value="ECO:0007669"/>
    <property type="project" value="EnsemblPlants"/>
</dbReference>
<dbReference type="Proteomes" id="UP000241394">
    <property type="component" value="Chromosome LG20"/>
</dbReference>
<comment type="caution">
    <text evidence="4">The sequence shown here is derived from an EMBL/GenBank/DDBJ whole genome shotgun (WGS) entry which is preliminary data.</text>
</comment>
<dbReference type="NCBIfam" id="TIGR00756">
    <property type="entry name" value="PPR"/>
    <property type="match status" value="4"/>
</dbReference>
<dbReference type="OMA" id="IFHESQT"/>
<dbReference type="InterPro" id="IPR002885">
    <property type="entry name" value="PPR_rpt"/>
</dbReference>
<dbReference type="FunCoup" id="A0A2R6Q2D1">
    <property type="interactions" value="1462"/>
</dbReference>
<gene>
    <name evidence="4" type="ORF">CEY00_Acc22390</name>
</gene>
<dbReference type="PANTHER" id="PTHR47447:SF21">
    <property type="entry name" value="PENTACOTRIPEPTIDE-REPEAT REGION OF PRORP DOMAIN-CONTAINING PROTEIN"/>
    <property type="match status" value="1"/>
</dbReference>
<keyword evidence="2" id="KW-0677">Repeat</keyword>
<dbReference type="Gramene" id="PSS01032">
    <property type="protein sequence ID" value="PSS01032"/>
    <property type="gene ID" value="CEY00_Acc22390"/>
</dbReference>
<dbReference type="AlphaFoldDB" id="A0A2R6Q2D1"/>
<accession>A0A2R6Q2D1</accession>
<dbReference type="InParanoid" id="A0A2R6Q2D1"/>
<dbReference type="EMBL" id="NKQK01000020">
    <property type="protein sequence ID" value="PSS01032.1"/>
    <property type="molecule type" value="Genomic_DNA"/>
</dbReference>
<organism evidence="4 5">
    <name type="scientific">Actinidia chinensis var. chinensis</name>
    <name type="common">Chinese soft-hair kiwi</name>
    <dbReference type="NCBI Taxonomy" id="1590841"/>
    <lineage>
        <taxon>Eukaryota</taxon>
        <taxon>Viridiplantae</taxon>
        <taxon>Streptophyta</taxon>
        <taxon>Embryophyta</taxon>
        <taxon>Tracheophyta</taxon>
        <taxon>Spermatophyta</taxon>
        <taxon>Magnoliopsida</taxon>
        <taxon>eudicotyledons</taxon>
        <taxon>Gunneridae</taxon>
        <taxon>Pentapetalae</taxon>
        <taxon>asterids</taxon>
        <taxon>Ericales</taxon>
        <taxon>Actinidiaceae</taxon>
        <taxon>Actinidia</taxon>
    </lineage>
</organism>
<dbReference type="Gene3D" id="1.25.40.10">
    <property type="entry name" value="Tetratricopeptide repeat domain"/>
    <property type="match status" value="3"/>
</dbReference>
<reference evidence="4 5" key="1">
    <citation type="submission" date="2017-07" db="EMBL/GenBank/DDBJ databases">
        <title>An improved, manually edited Actinidia chinensis var. chinensis (kiwifruit) genome highlights the challenges associated with draft genomes and gene prediction in plants.</title>
        <authorList>
            <person name="Pilkington S."/>
            <person name="Crowhurst R."/>
            <person name="Hilario E."/>
            <person name="Nardozza S."/>
            <person name="Fraser L."/>
            <person name="Peng Y."/>
            <person name="Gunaseelan K."/>
            <person name="Simpson R."/>
            <person name="Tahir J."/>
            <person name="Deroles S."/>
            <person name="Templeton K."/>
            <person name="Luo Z."/>
            <person name="Davy M."/>
            <person name="Cheng C."/>
            <person name="Mcneilage M."/>
            <person name="Scaglione D."/>
            <person name="Liu Y."/>
            <person name="Zhang Q."/>
            <person name="Datson P."/>
            <person name="De Silva N."/>
            <person name="Gardiner S."/>
            <person name="Bassett H."/>
            <person name="Chagne D."/>
            <person name="Mccallum J."/>
            <person name="Dzierzon H."/>
            <person name="Deng C."/>
            <person name="Wang Y.-Y."/>
            <person name="Barron N."/>
            <person name="Manako K."/>
            <person name="Bowen J."/>
            <person name="Foster T."/>
            <person name="Erridge Z."/>
            <person name="Tiffin H."/>
            <person name="Waite C."/>
            <person name="Davies K."/>
            <person name="Grierson E."/>
            <person name="Laing W."/>
            <person name="Kirk R."/>
            <person name="Chen X."/>
            <person name="Wood M."/>
            <person name="Montefiori M."/>
            <person name="Brummell D."/>
            <person name="Schwinn K."/>
            <person name="Catanach A."/>
            <person name="Fullerton C."/>
            <person name="Li D."/>
            <person name="Meiyalaghan S."/>
            <person name="Nieuwenhuizen N."/>
            <person name="Read N."/>
            <person name="Prakash R."/>
            <person name="Hunter D."/>
            <person name="Zhang H."/>
            <person name="Mckenzie M."/>
            <person name="Knabel M."/>
            <person name="Harris A."/>
            <person name="Allan A."/>
            <person name="Chen A."/>
            <person name="Janssen B."/>
            <person name="Plunkett B."/>
            <person name="Dwamena C."/>
            <person name="Voogd C."/>
            <person name="Leif D."/>
            <person name="Lafferty D."/>
            <person name="Souleyre E."/>
            <person name="Varkonyi-Gasic E."/>
            <person name="Gambi F."/>
            <person name="Hanley J."/>
            <person name="Yao J.-L."/>
            <person name="Cheung J."/>
            <person name="David K."/>
            <person name="Warren B."/>
            <person name="Marsh K."/>
            <person name="Snowden K."/>
            <person name="Lin-Wang K."/>
            <person name="Brian L."/>
            <person name="Martinez-Sanchez M."/>
            <person name="Wang M."/>
            <person name="Ileperuma N."/>
            <person name="Macnee N."/>
            <person name="Campin R."/>
            <person name="Mcatee P."/>
            <person name="Drummond R."/>
            <person name="Espley R."/>
            <person name="Ireland H."/>
            <person name="Wu R."/>
            <person name="Atkinson R."/>
            <person name="Karunairetnam S."/>
            <person name="Bulley S."/>
            <person name="Chunkath S."/>
            <person name="Hanley Z."/>
            <person name="Storey R."/>
            <person name="Thrimawithana A."/>
            <person name="Thomson S."/>
            <person name="David C."/>
            <person name="Testolin R."/>
        </authorList>
    </citation>
    <scope>NUCLEOTIDE SEQUENCE [LARGE SCALE GENOMIC DNA]</scope>
    <source>
        <strain evidence="5">cv. Red5</strain>
        <tissue evidence="4">Young leaf</tissue>
    </source>
</reference>
<name>A0A2R6Q2D1_ACTCC</name>
<protein>
    <submittedName>
        <fullName evidence="4">Pentatricopeptide repeat-containing protein</fullName>
    </submittedName>
</protein>
<dbReference type="OrthoDB" id="185373at2759"/>
<evidence type="ECO:0000313" key="5">
    <source>
        <dbReference type="Proteomes" id="UP000241394"/>
    </source>
</evidence>
<dbReference type="Pfam" id="PF13812">
    <property type="entry name" value="PPR_3"/>
    <property type="match status" value="2"/>
</dbReference>
<sequence length="547" mass="62375">MAIPTSPDWSLASVNYCKKPTTTTTTTTTFNSTSHFLSFVSLPCRNLRFFIPNSTNCSSPILEDTSTKTIPPELDSKIQNFQQFSEPETEDLNGFISTLFEDPQTEELAHKYYEKAKQNPEFRPEKSTLKQLIRYSIRSNNWSSILSICEDFRNFHGSPDSFTSSRLVGSCIRARKFKLVHTLLDFFKTDKEIAVMAFDSAMKGYNKLHMYSSTIAVYGLMTSAEIALDPKCYSRVMEAYMKTGENGRVLALFKELENSMKSIDHSTPIYRKIYQILCETLGKSGHAFEALEFFRDMTKKGIPQDHAMYSSLICSFASIREVKVAEDLSREAESKKMLRDPAVFLKLVLMYVKEGLLEKTLEIVSTMKRVKIRVSDCIFCAIVNGFSKRRGLRAAAKVYEEMILQGCEPGQVTYASIISVYYRLGFYLQAEKVFSEMETKGFDRCIVAYSNMVAMYGKASKPGKAMRLVAKMKERGCAPNVWIYNSLLDMHGRALNLRQVEKTWKEMKRRKILPDKREIPTVELLKALSSLSNHACPGSPLPLFHEY</sequence>
<proteinExistence type="inferred from homology"/>
<feature type="repeat" description="PPR" evidence="3">
    <location>
        <begin position="375"/>
        <end position="409"/>
    </location>
</feature>
<evidence type="ECO:0000256" key="1">
    <source>
        <dbReference type="ARBA" id="ARBA00007626"/>
    </source>
</evidence>
<evidence type="ECO:0000256" key="3">
    <source>
        <dbReference type="PROSITE-ProRule" id="PRU00708"/>
    </source>
</evidence>
<keyword evidence="5" id="KW-1185">Reference proteome</keyword>
<evidence type="ECO:0000256" key="2">
    <source>
        <dbReference type="ARBA" id="ARBA00022737"/>
    </source>
</evidence>
<dbReference type="Pfam" id="PF01535">
    <property type="entry name" value="PPR"/>
    <property type="match status" value="1"/>
</dbReference>
<feature type="repeat" description="PPR" evidence="3">
    <location>
        <begin position="410"/>
        <end position="444"/>
    </location>
</feature>
<feature type="repeat" description="PPR" evidence="3">
    <location>
        <begin position="480"/>
        <end position="514"/>
    </location>
</feature>
<dbReference type="GO" id="GO:0003729">
    <property type="term" value="F:mRNA binding"/>
    <property type="evidence" value="ECO:0007669"/>
    <property type="project" value="EnsemblPlants"/>
</dbReference>
<feature type="repeat" description="PPR" evidence="3">
    <location>
        <begin position="445"/>
        <end position="479"/>
    </location>
</feature>
<dbReference type="PANTHER" id="PTHR47447">
    <property type="entry name" value="OS03G0856100 PROTEIN"/>
    <property type="match status" value="1"/>
</dbReference>
<dbReference type="InterPro" id="IPR011990">
    <property type="entry name" value="TPR-like_helical_dom_sf"/>
</dbReference>
<reference evidence="5" key="2">
    <citation type="journal article" date="2018" name="BMC Genomics">
        <title>A manually annotated Actinidia chinensis var. chinensis (kiwifruit) genome highlights the challenges associated with draft genomes and gene prediction in plants.</title>
        <authorList>
            <person name="Pilkington S.M."/>
            <person name="Crowhurst R."/>
            <person name="Hilario E."/>
            <person name="Nardozza S."/>
            <person name="Fraser L."/>
            <person name="Peng Y."/>
            <person name="Gunaseelan K."/>
            <person name="Simpson R."/>
            <person name="Tahir J."/>
            <person name="Deroles S.C."/>
            <person name="Templeton K."/>
            <person name="Luo Z."/>
            <person name="Davy M."/>
            <person name="Cheng C."/>
            <person name="McNeilage M."/>
            <person name="Scaglione D."/>
            <person name="Liu Y."/>
            <person name="Zhang Q."/>
            <person name="Datson P."/>
            <person name="De Silva N."/>
            <person name="Gardiner S.E."/>
            <person name="Bassett H."/>
            <person name="Chagne D."/>
            <person name="McCallum J."/>
            <person name="Dzierzon H."/>
            <person name="Deng C."/>
            <person name="Wang Y.Y."/>
            <person name="Barron L."/>
            <person name="Manako K."/>
            <person name="Bowen J."/>
            <person name="Foster T.M."/>
            <person name="Erridge Z.A."/>
            <person name="Tiffin H."/>
            <person name="Waite C.N."/>
            <person name="Davies K.M."/>
            <person name="Grierson E.P."/>
            <person name="Laing W.A."/>
            <person name="Kirk R."/>
            <person name="Chen X."/>
            <person name="Wood M."/>
            <person name="Montefiori M."/>
            <person name="Brummell D.A."/>
            <person name="Schwinn K.E."/>
            <person name="Catanach A."/>
            <person name="Fullerton C."/>
            <person name="Li D."/>
            <person name="Meiyalaghan S."/>
            <person name="Nieuwenhuizen N."/>
            <person name="Read N."/>
            <person name="Prakash R."/>
            <person name="Hunter D."/>
            <person name="Zhang H."/>
            <person name="McKenzie M."/>
            <person name="Knabel M."/>
            <person name="Harris A."/>
            <person name="Allan A.C."/>
            <person name="Gleave A."/>
            <person name="Chen A."/>
            <person name="Janssen B.J."/>
            <person name="Plunkett B."/>
            <person name="Ampomah-Dwamena C."/>
            <person name="Voogd C."/>
            <person name="Leif D."/>
            <person name="Lafferty D."/>
            <person name="Souleyre E.J.F."/>
            <person name="Varkonyi-Gasic E."/>
            <person name="Gambi F."/>
            <person name="Hanley J."/>
            <person name="Yao J.L."/>
            <person name="Cheung J."/>
            <person name="David K.M."/>
            <person name="Warren B."/>
            <person name="Marsh K."/>
            <person name="Snowden K.C."/>
            <person name="Lin-Wang K."/>
            <person name="Brian L."/>
            <person name="Martinez-Sanchez M."/>
            <person name="Wang M."/>
            <person name="Ileperuma N."/>
            <person name="Macnee N."/>
            <person name="Campin R."/>
            <person name="McAtee P."/>
            <person name="Drummond R.S.M."/>
            <person name="Espley R.V."/>
            <person name="Ireland H.S."/>
            <person name="Wu R."/>
            <person name="Atkinson R.G."/>
            <person name="Karunairetnam S."/>
            <person name="Bulley S."/>
            <person name="Chunkath S."/>
            <person name="Hanley Z."/>
            <person name="Storey R."/>
            <person name="Thrimawithana A.H."/>
            <person name="Thomson S."/>
            <person name="David C."/>
            <person name="Testolin R."/>
            <person name="Huang H."/>
            <person name="Hellens R.P."/>
            <person name="Schaffer R.J."/>
        </authorList>
    </citation>
    <scope>NUCLEOTIDE SEQUENCE [LARGE SCALE GENOMIC DNA]</scope>
    <source>
        <strain evidence="5">cv. Red5</strain>
    </source>
</reference>
<dbReference type="PROSITE" id="PS51375">
    <property type="entry name" value="PPR"/>
    <property type="match status" value="4"/>
</dbReference>
<dbReference type="STRING" id="1590841.A0A2R6Q2D1"/>
<comment type="similarity">
    <text evidence="1">Belongs to the PPR family. P subfamily.</text>
</comment>
<evidence type="ECO:0000313" key="4">
    <source>
        <dbReference type="EMBL" id="PSS01032.1"/>
    </source>
</evidence>